<dbReference type="InterPro" id="IPR004401">
    <property type="entry name" value="YbaB/EbfC"/>
</dbReference>
<gene>
    <name evidence="3" type="ORF">METZ01_LOCUS459720</name>
</gene>
<dbReference type="NCBIfam" id="TIGR00103">
    <property type="entry name" value="DNA_YbaB_EbfC"/>
    <property type="match status" value="1"/>
</dbReference>
<dbReference type="PANTHER" id="PTHR33449">
    <property type="entry name" value="NUCLEOID-ASSOCIATED PROTEIN YBAB"/>
    <property type="match status" value="1"/>
</dbReference>
<evidence type="ECO:0000256" key="1">
    <source>
        <dbReference type="ARBA" id="ARBA00023125"/>
    </source>
</evidence>
<evidence type="ECO:0008006" key="4">
    <source>
        <dbReference type="Google" id="ProtNLM"/>
    </source>
</evidence>
<dbReference type="EMBL" id="UINC01191962">
    <property type="protein sequence ID" value="SVE06866.1"/>
    <property type="molecule type" value="Genomic_DNA"/>
</dbReference>
<dbReference type="Gene3D" id="3.30.1310.10">
    <property type="entry name" value="Nucleoid-associated protein YbaB-like domain"/>
    <property type="match status" value="1"/>
</dbReference>
<accession>A0A383AG22</accession>
<name>A0A383AG22_9ZZZZ</name>
<keyword evidence="1" id="KW-0238">DNA-binding</keyword>
<evidence type="ECO:0000256" key="2">
    <source>
        <dbReference type="SAM" id="Coils"/>
    </source>
</evidence>
<dbReference type="InterPro" id="IPR036894">
    <property type="entry name" value="YbaB-like_sf"/>
</dbReference>
<organism evidence="3">
    <name type="scientific">marine metagenome</name>
    <dbReference type="NCBI Taxonomy" id="408172"/>
    <lineage>
        <taxon>unclassified sequences</taxon>
        <taxon>metagenomes</taxon>
        <taxon>ecological metagenomes</taxon>
    </lineage>
</organism>
<reference evidence="3" key="1">
    <citation type="submission" date="2018-05" db="EMBL/GenBank/DDBJ databases">
        <authorList>
            <person name="Lanie J.A."/>
            <person name="Ng W.-L."/>
            <person name="Kazmierczak K.M."/>
            <person name="Andrzejewski T.M."/>
            <person name="Davidsen T.M."/>
            <person name="Wayne K.J."/>
            <person name="Tettelin H."/>
            <person name="Glass J.I."/>
            <person name="Rusch D."/>
            <person name="Podicherti R."/>
            <person name="Tsui H.-C.T."/>
            <person name="Winkler M.E."/>
        </authorList>
    </citation>
    <scope>NUCLEOTIDE SEQUENCE</scope>
</reference>
<dbReference type="HAMAP" id="MF_00274">
    <property type="entry name" value="DNA_YbaB_EbfC"/>
    <property type="match status" value="1"/>
</dbReference>
<evidence type="ECO:0000313" key="3">
    <source>
        <dbReference type="EMBL" id="SVE06866.1"/>
    </source>
</evidence>
<keyword evidence="2" id="KW-0175">Coiled coil</keyword>
<proteinExistence type="inferred from homology"/>
<feature type="coiled-coil region" evidence="2">
    <location>
        <begin position="3"/>
        <end position="30"/>
    </location>
</feature>
<dbReference type="PIRSF" id="PIRSF004555">
    <property type="entry name" value="UCP004555"/>
    <property type="match status" value="1"/>
</dbReference>
<dbReference type="GO" id="GO:0005829">
    <property type="term" value="C:cytosol"/>
    <property type="evidence" value="ECO:0007669"/>
    <property type="project" value="TreeGrafter"/>
</dbReference>
<dbReference type="SUPFAM" id="SSF82607">
    <property type="entry name" value="YbaB-like"/>
    <property type="match status" value="1"/>
</dbReference>
<protein>
    <recommendedName>
        <fullName evidence="4">YbaB/EbfC family nucleoid-associated protein</fullName>
    </recommendedName>
</protein>
<dbReference type="PANTHER" id="PTHR33449:SF1">
    <property type="entry name" value="NUCLEOID-ASSOCIATED PROTEIN YBAB"/>
    <property type="match status" value="1"/>
</dbReference>
<dbReference type="GO" id="GO:0003677">
    <property type="term" value="F:DNA binding"/>
    <property type="evidence" value="ECO:0007669"/>
    <property type="project" value="UniProtKB-KW"/>
</dbReference>
<feature type="non-terminal residue" evidence="3">
    <location>
        <position position="84"/>
    </location>
</feature>
<sequence length="84" mass="9246">MINTKMKKVLEEAQRMKDQFQRDLSKMRISATAGGGAVTATVNGQKELLELSIDPDAVDPADIEMLQDLVVAAINEASRRVDEE</sequence>
<dbReference type="AlphaFoldDB" id="A0A383AG22"/>
<dbReference type="Pfam" id="PF02575">
    <property type="entry name" value="YbaB_DNA_bd"/>
    <property type="match status" value="1"/>
</dbReference>